<dbReference type="PANTHER" id="PTHR13748">
    <property type="entry name" value="COBW-RELATED"/>
    <property type="match status" value="1"/>
</dbReference>
<dbReference type="GO" id="GO:0016787">
    <property type="term" value="F:hydrolase activity"/>
    <property type="evidence" value="ECO:0007669"/>
    <property type="project" value="UniProtKB-KW"/>
</dbReference>
<evidence type="ECO:0000256" key="2">
    <source>
        <dbReference type="ARBA" id="ARBA00022801"/>
    </source>
</evidence>
<dbReference type="Proteomes" id="UP001209318">
    <property type="component" value="Unassembled WGS sequence"/>
</dbReference>
<evidence type="ECO:0000259" key="7">
    <source>
        <dbReference type="Pfam" id="PF07683"/>
    </source>
</evidence>
<evidence type="ECO:0000259" key="6">
    <source>
        <dbReference type="Pfam" id="PF02492"/>
    </source>
</evidence>
<dbReference type="Gene3D" id="3.40.50.300">
    <property type="entry name" value="P-loop containing nucleotide triphosphate hydrolases"/>
    <property type="match status" value="1"/>
</dbReference>
<dbReference type="RefSeq" id="WP_263072102.1">
    <property type="nucleotide sequence ID" value="NZ_JAOUSF010000002.1"/>
</dbReference>
<dbReference type="Pfam" id="PF07683">
    <property type="entry name" value="CobW_C"/>
    <property type="match status" value="1"/>
</dbReference>
<evidence type="ECO:0000313" key="8">
    <source>
        <dbReference type="EMBL" id="MCU9612891.1"/>
    </source>
</evidence>
<dbReference type="InterPro" id="IPR036627">
    <property type="entry name" value="CobW-likC_sf"/>
</dbReference>
<feature type="domain" description="CobW C-terminal" evidence="7">
    <location>
        <begin position="249"/>
        <end position="321"/>
    </location>
</feature>
<evidence type="ECO:0000256" key="3">
    <source>
        <dbReference type="ARBA" id="ARBA00023186"/>
    </source>
</evidence>
<dbReference type="InterPro" id="IPR051316">
    <property type="entry name" value="Zinc-reg_GTPase_activator"/>
</dbReference>
<organism evidence="8 9">
    <name type="scientific">Perspicuibacillus lycopersici</name>
    <dbReference type="NCBI Taxonomy" id="1325689"/>
    <lineage>
        <taxon>Bacteria</taxon>
        <taxon>Bacillati</taxon>
        <taxon>Bacillota</taxon>
        <taxon>Bacilli</taxon>
        <taxon>Bacillales</taxon>
        <taxon>Bacillaceae</taxon>
        <taxon>Perspicuibacillus</taxon>
    </lineage>
</organism>
<dbReference type="AlphaFoldDB" id="A0AAE3ISZ9"/>
<evidence type="ECO:0000256" key="5">
    <source>
        <dbReference type="ARBA" id="ARBA00049117"/>
    </source>
</evidence>
<comment type="catalytic activity">
    <reaction evidence="5">
        <text>GTP + H2O = GDP + phosphate + H(+)</text>
        <dbReference type="Rhea" id="RHEA:19669"/>
        <dbReference type="ChEBI" id="CHEBI:15377"/>
        <dbReference type="ChEBI" id="CHEBI:15378"/>
        <dbReference type="ChEBI" id="CHEBI:37565"/>
        <dbReference type="ChEBI" id="CHEBI:43474"/>
        <dbReference type="ChEBI" id="CHEBI:58189"/>
    </reaction>
    <physiologicalReaction direction="left-to-right" evidence="5">
        <dbReference type="Rhea" id="RHEA:19670"/>
    </physiologicalReaction>
</comment>
<dbReference type="SUPFAM" id="SSF90002">
    <property type="entry name" value="Hypothetical protein YjiA, C-terminal domain"/>
    <property type="match status" value="1"/>
</dbReference>
<dbReference type="SUPFAM" id="SSF52540">
    <property type="entry name" value="P-loop containing nucleoside triphosphate hydrolases"/>
    <property type="match status" value="1"/>
</dbReference>
<gene>
    <name evidence="8" type="ORF">OEV98_04920</name>
</gene>
<dbReference type="Gene3D" id="3.30.1220.10">
    <property type="entry name" value="CobW-like, C-terminal domain"/>
    <property type="match status" value="1"/>
</dbReference>
<keyword evidence="3" id="KW-0143">Chaperone</keyword>
<feature type="domain" description="CobW/HypB/UreG nucleotide-binding" evidence="6">
    <location>
        <begin position="5"/>
        <end position="181"/>
    </location>
</feature>
<evidence type="ECO:0000313" key="9">
    <source>
        <dbReference type="Proteomes" id="UP001209318"/>
    </source>
</evidence>
<keyword evidence="9" id="KW-1185">Reference proteome</keyword>
<dbReference type="InterPro" id="IPR011629">
    <property type="entry name" value="CobW-like_C"/>
</dbReference>
<dbReference type="InterPro" id="IPR027417">
    <property type="entry name" value="P-loop_NTPase"/>
</dbReference>
<protein>
    <submittedName>
        <fullName evidence="8">GTP-binding protein</fullName>
    </submittedName>
</protein>
<keyword evidence="2" id="KW-0378">Hydrolase</keyword>
<keyword evidence="1" id="KW-0547">Nucleotide-binding</keyword>
<sequence>MGKIPVYIISGFLGSGKTTVLLNMIKQFEVNNRRPGIILNELGEVNVEGHLFNKREVKELLNGCICCTIQDDLKETLNYFMGLNTVDVLLIEGTGVANPLEIEETLLSPEYLNVFELYSIISLVDASHFLEYQSIFSSTSEIRQLLKEQISTASMVVLNKMDLVNTKTLGKIEQKIEDMGKQQVPIYQTSFGEIPIEELLEKRYWVQTMDDEIVENRKDRHDHSHGHDHNHHHSTINAIKISQFPEMVQKELEQWLKRLPKNVLRGKGIIRLVGKKGLFQLQFASGKVQFEKMGDDSSMEPTIILIGDQLDITELHTSFRATFNQ</sequence>
<accession>A0AAE3ISZ9</accession>
<dbReference type="GO" id="GO:0000166">
    <property type="term" value="F:nucleotide binding"/>
    <property type="evidence" value="ECO:0007669"/>
    <property type="project" value="UniProtKB-KW"/>
</dbReference>
<dbReference type="InterPro" id="IPR003495">
    <property type="entry name" value="CobW/HypB/UreG_nucleotide-bd"/>
</dbReference>
<reference evidence="8" key="1">
    <citation type="submission" date="2022-10" db="EMBL/GenBank/DDBJ databases">
        <title>Description of Fervidibacillus gen. nov. in the family Fervidibacillaceae fam. nov. with two species, Fervidibacillus albus sp. nov., and Fervidibacillus halotolerans sp. nov., isolated from tidal flat sediments.</title>
        <authorList>
            <person name="Kwon K.K."/>
            <person name="Yang S.-H."/>
        </authorList>
    </citation>
    <scope>NUCLEOTIDE SEQUENCE</scope>
    <source>
        <strain evidence="8">JCM 19140</strain>
    </source>
</reference>
<evidence type="ECO:0000256" key="4">
    <source>
        <dbReference type="ARBA" id="ARBA00034320"/>
    </source>
</evidence>
<evidence type="ECO:0000256" key="1">
    <source>
        <dbReference type="ARBA" id="ARBA00022741"/>
    </source>
</evidence>
<dbReference type="PANTHER" id="PTHR13748:SF62">
    <property type="entry name" value="COBW DOMAIN-CONTAINING PROTEIN"/>
    <property type="match status" value="1"/>
</dbReference>
<comment type="similarity">
    <text evidence="4">Belongs to the SIMIBI class G3E GTPase family. ZNG1 subfamily.</text>
</comment>
<dbReference type="CDD" id="cd03112">
    <property type="entry name" value="CobW-like"/>
    <property type="match status" value="1"/>
</dbReference>
<name>A0AAE3ISZ9_9BACI</name>
<comment type="caution">
    <text evidence="8">The sequence shown here is derived from an EMBL/GenBank/DDBJ whole genome shotgun (WGS) entry which is preliminary data.</text>
</comment>
<dbReference type="EMBL" id="JAOUSF010000002">
    <property type="protein sequence ID" value="MCU9612891.1"/>
    <property type="molecule type" value="Genomic_DNA"/>
</dbReference>
<proteinExistence type="inferred from homology"/>
<dbReference type="Pfam" id="PF02492">
    <property type="entry name" value="cobW"/>
    <property type="match status" value="1"/>
</dbReference>
<dbReference type="GO" id="GO:0005737">
    <property type="term" value="C:cytoplasm"/>
    <property type="evidence" value="ECO:0007669"/>
    <property type="project" value="TreeGrafter"/>
</dbReference>